<gene>
    <name evidence="3" type="ORF">PHPALM_29048</name>
</gene>
<sequence>MSSSPSSDSPSEVGPRYHGVKRRDVTVPASDLTKSGNKKRVRRIQKELPILRQEVQELELKLTRLQFQATSKQRTNTNDLNQKSQDGNLWNCIAERQLKERLRVEQEQLELKDLCNEVSKYSSELQTLFTRFEDCRERVGCRQQHKFWDFRVHHDDEIFSEHMLIIAKLWRQCQNPGRTMYFGSELTMGKDIPRLDPSVQAGIVFDTRCGVLLPFSLDVVTEAYWKFFGLHEFTVDDRFESMADVITRSSIVRTNLESFASEAKGKYLCQKRAIEDGVVLMWSGVWDITEYGGVMFRGMQLHHRGLVKLRRVSRQGPGQQSTSTIVETNLETIPVFDDNITDQIHQIQIFSSVVTRSFSTRNSTFSQMMSELLLKEDWKVTLGSDKLET</sequence>
<feature type="region of interest" description="Disordered" evidence="2">
    <location>
        <begin position="1"/>
        <end position="38"/>
    </location>
</feature>
<name>A0A2P4X8J0_9STRA</name>
<feature type="compositionally biased region" description="Low complexity" evidence="2">
    <location>
        <begin position="1"/>
        <end position="11"/>
    </location>
</feature>
<proteinExistence type="predicted"/>
<organism evidence="3 4">
    <name type="scientific">Phytophthora palmivora</name>
    <dbReference type="NCBI Taxonomy" id="4796"/>
    <lineage>
        <taxon>Eukaryota</taxon>
        <taxon>Sar</taxon>
        <taxon>Stramenopiles</taxon>
        <taxon>Oomycota</taxon>
        <taxon>Peronosporomycetes</taxon>
        <taxon>Peronosporales</taxon>
        <taxon>Peronosporaceae</taxon>
        <taxon>Phytophthora</taxon>
    </lineage>
</organism>
<reference evidence="3 4" key="1">
    <citation type="journal article" date="2017" name="Genome Biol. Evol.">
        <title>Phytophthora megakarya and P. palmivora, closely related causal agents of cacao black pod rot, underwent increases in genome sizes and gene numbers by different mechanisms.</title>
        <authorList>
            <person name="Ali S.S."/>
            <person name="Shao J."/>
            <person name="Lary D.J."/>
            <person name="Kronmiller B."/>
            <person name="Shen D."/>
            <person name="Strem M.D."/>
            <person name="Amoako-Attah I."/>
            <person name="Akrofi A.Y."/>
            <person name="Begoude B.A."/>
            <person name="Ten Hoopen G.M."/>
            <person name="Coulibaly K."/>
            <person name="Kebe B.I."/>
            <person name="Melnick R.L."/>
            <person name="Guiltinan M.J."/>
            <person name="Tyler B.M."/>
            <person name="Meinhardt L.W."/>
            <person name="Bailey B.A."/>
        </authorList>
    </citation>
    <scope>NUCLEOTIDE SEQUENCE [LARGE SCALE GENOMIC DNA]</scope>
    <source>
        <strain evidence="4">sbr112.9</strain>
    </source>
</reference>
<feature type="coiled-coil region" evidence="1">
    <location>
        <begin position="41"/>
        <end position="68"/>
    </location>
</feature>
<comment type="caution">
    <text evidence="3">The sequence shown here is derived from an EMBL/GenBank/DDBJ whole genome shotgun (WGS) entry which is preliminary data.</text>
</comment>
<evidence type="ECO:0008006" key="5">
    <source>
        <dbReference type="Google" id="ProtNLM"/>
    </source>
</evidence>
<evidence type="ECO:0000256" key="1">
    <source>
        <dbReference type="SAM" id="Coils"/>
    </source>
</evidence>
<dbReference type="AlphaFoldDB" id="A0A2P4X8J0"/>
<dbReference type="EMBL" id="NCKW01015754">
    <property type="protein sequence ID" value="POM61873.1"/>
    <property type="molecule type" value="Genomic_DNA"/>
</dbReference>
<accession>A0A2P4X8J0</accession>
<protein>
    <recommendedName>
        <fullName evidence="5">M96 mating-specific protein family</fullName>
    </recommendedName>
</protein>
<evidence type="ECO:0000313" key="4">
    <source>
        <dbReference type="Proteomes" id="UP000237271"/>
    </source>
</evidence>
<evidence type="ECO:0000313" key="3">
    <source>
        <dbReference type="EMBL" id="POM61873.1"/>
    </source>
</evidence>
<dbReference type="OrthoDB" id="127644at2759"/>
<dbReference type="Proteomes" id="UP000237271">
    <property type="component" value="Unassembled WGS sequence"/>
</dbReference>
<keyword evidence="1" id="KW-0175">Coiled coil</keyword>
<evidence type="ECO:0000256" key="2">
    <source>
        <dbReference type="SAM" id="MobiDB-lite"/>
    </source>
</evidence>
<keyword evidence="4" id="KW-1185">Reference proteome</keyword>